<feature type="region of interest" description="Disordered" evidence="1">
    <location>
        <begin position="19"/>
        <end position="43"/>
    </location>
</feature>
<evidence type="ECO:0000313" key="2">
    <source>
        <dbReference type="EMBL" id="KAK9809290.1"/>
    </source>
</evidence>
<accession>A0AAW1PHN0</accession>
<feature type="compositionally biased region" description="Polar residues" evidence="1">
    <location>
        <begin position="594"/>
        <end position="607"/>
    </location>
</feature>
<protein>
    <submittedName>
        <fullName evidence="2">Uncharacterized protein</fullName>
    </submittedName>
</protein>
<dbReference type="Proteomes" id="UP001465755">
    <property type="component" value="Unassembled WGS sequence"/>
</dbReference>
<gene>
    <name evidence="2" type="ORF">WJX73_001906</name>
</gene>
<comment type="caution">
    <text evidence="2">The sequence shown here is derived from an EMBL/GenBank/DDBJ whole genome shotgun (WGS) entry which is preliminary data.</text>
</comment>
<name>A0AAW1PHN0_9CHLO</name>
<proteinExistence type="predicted"/>
<sequence length="607" mass="67337">MAQLRGVLESSNLDSIGADVERQYPNGPLPGQTSIPGAAPQTPLQECPQHRLMRGPRSPCSPLKPGYQQGALRSVQSVITSVHYNDFFRDREASLQFVATHAALLTGEFPSAEDCSTMYRLVLQHPIWMQAPTRWLNPNKSCWGLGNDHRQGYTHAKHESTLGWTARQRRHGQELSHLMGRRRERIDMLSSGGWYIDVLDSPGRWPLQSLELLYPSCKGLEPLTDGSYNVTKTSPAKKAAAVAEAATGVARDRIARITLINSDERSQAHLPQRIKVFAYGTSNGRQDTSKRLEGKFDIATDQIVELASKQHMSPKVFLKLAGKTSNSVQRWEAGMYLSEDQVGLPGLDDTKGMKLGFFLATLRFIHAGSNANWTQTKADTQGMLQLAQLFPICQGEGLPVLHQKAMHASIAAGQASTSDNQGGTSVPKKHGKRIRDAGAMHRATKRARSHTQVQTDLRASREQYMLDLKSEHELPEEVKVYYGVDQPDESKIGLFNLVTEKISLDGKSLVPLDFWRQTEPKTKPRCNPVWQATIRIVGAELGISKMRLAIFMNTLGLWSFKSASLKRVSQHELPSIAELRRMFPSCAGNDPMGSPQSTEASNKETVI</sequence>
<dbReference type="AlphaFoldDB" id="A0AAW1PHN0"/>
<feature type="compositionally biased region" description="Polar residues" evidence="1">
    <location>
        <begin position="414"/>
        <end position="424"/>
    </location>
</feature>
<feature type="region of interest" description="Disordered" evidence="1">
    <location>
        <begin position="412"/>
        <end position="434"/>
    </location>
</feature>
<evidence type="ECO:0000313" key="3">
    <source>
        <dbReference type="Proteomes" id="UP001465755"/>
    </source>
</evidence>
<organism evidence="2 3">
    <name type="scientific">Symbiochloris irregularis</name>
    <dbReference type="NCBI Taxonomy" id="706552"/>
    <lineage>
        <taxon>Eukaryota</taxon>
        <taxon>Viridiplantae</taxon>
        <taxon>Chlorophyta</taxon>
        <taxon>core chlorophytes</taxon>
        <taxon>Trebouxiophyceae</taxon>
        <taxon>Trebouxiales</taxon>
        <taxon>Trebouxiaceae</taxon>
        <taxon>Symbiochloris</taxon>
    </lineage>
</organism>
<feature type="region of interest" description="Disordered" evidence="1">
    <location>
        <begin position="587"/>
        <end position="607"/>
    </location>
</feature>
<dbReference type="EMBL" id="JALJOQ010000021">
    <property type="protein sequence ID" value="KAK9809290.1"/>
    <property type="molecule type" value="Genomic_DNA"/>
</dbReference>
<evidence type="ECO:0000256" key="1">
    <source>
        <dbReference type="SAM" id="MobiDB-lite"/>
    </source>
</evidence>
<reference evidence="2 3" key="1">
    <citation type="journal article" date="2024" name="Nat. Commun.">
        <title>Phylogenomics reveals the evolutionary origins of lichenization in chlorophyte algae.</title>
        <authorList>
            <person name="Puginier C."/>
            <person name="Libourel C."/>
            <person name="Otte J."/>
            <person name="Skaloud P."/>
            <person name="Haon M."/>
            <person name="Grisel S."/>
            <person name="Petersen M."/>
            <person name="Berrin J.G."/>
            <person name="Delaux P.M."/>
            <person name="Dal Grande F."/>
            <person name="Keller J."/>
        </authorList>
    </citation>
    <scope>NUCLEOTIDE SEQUENCE [LARGE SCALE GENOMIC DNA]</scope>
    <source>
        <strain evidence="2 3">SAG 2036</strain>
    </source>
</reference>
<keyword evidence="3" id="KW-1185">Reference proteome</keyword>